<organism evidence="2 3">
    <name type="scientific">Austropuccinia psidii MF-1</name>
    <dbReference type="NCBI Taxonomy" id="1389203"/>
    <lineage>
        <taxon>Eukaryota</taxon>
        <taxon>Fungi</taxon>
        <taxon>Dikarya</taxon>
        <taxon>Basidiomycota</taxon>
        <taxon>Pucciniomycotina</taxon>
        <taxon>Pucciniomycetes</taxon>
        <taxon>Pucciniales</taxon>
        <taxon>Sphaerophragmiaceae</taxon>
        <taxon>Austropuccinia</taxon>
    </lineage>
</organism>
<dbReference type="Proteomes" id="UP000765509">
    <property type="component" value="Unassembled WGS sequence"/>
</dbReference>
<dbReference type="EMBL" id="AVOT02016240">
    <property type="protein sequence ID" value="MBW0501270.1"/>
    <property type="molecule type" value="Genomic_DNA"/>
</dbReference>
<keyword evidence="3" id="KW-1185">Reference proteome</keyword>
<sequence>MTVVEPMHCISGILEWNAQKAWQLEATSVTIKSSKSLFDDELEDIDGKDLFNDDYHEITNLKDNYQESKSCLNFLDVGALQDELMEIYEADKENHENKEIPNLRNFLSKNDLILIHTAIRKVHLPSWLKEPPTNWGPPSAGKLGSAHWITLLVIIIPFVVLEIKFNQKSF</sequence>
<keyword evidence="1" id="KW-0472">Membrane</keyword>
<evidence type="ECO:0000256" key="1">
    <source>
        <dbReference type="SAM" id="Phobius"/>
    </source>
</evidence>
<evidence type="ECO:0000313" key="2">
    <source>
        <dbReference type="EMBL" id="MBW0501270.1"/>
    </source>
</evidence>
<name>A0A9Q3DE45_9BASI</name>
<reference evidence="2" key="1">
    <citation type="submission" date="2021-03" db="EMBL/GenBank/DDBJ databases">
        <title>Draft genome sequence of rust myrtle Austropuccinia psidii MF-1, a brazilian biotype.</title>
        <authorList>
            <person name="Quecine M.C."/>
            <person name="Pachon D.M.R."/>
            <person name="Bonatelli M.L."/>
            <person name="Correr F.H."/>
            <person name="Franceschini L.M."/>
            <person name="Leite T.F."/>
            <person name="Margarido G.R.A."/>
            <person name="Almeida C.A."/>
            <person name="Ferrarezi J.A."/>
            <person name="Labate C.A."/>
        </authorList>
    </citation>
    <scope>NUCLEOTIDE SEQUENCE</scope>
    <source>
        <strain evidence="2">MF-1</strain>
    </source>
</reference>
<gene>
    <name evidence="2" type="ORF">O181_040985</name>
</gene>
<keyword evidence="1" id="KW-1133">Transmembrane helix</keyword>
<feature type="transmembrane region" description="Helical" evidence="1">
    <location>
        <begin position="146"/>
        <end position="165"/>
    </location>
</feature>
<proteinExistence type="predicted"/>
<protein>
    <submittedName>
        <fullName evidence="2">Uncharacterized protein</fullName>
    </submittedName>
</protein>
<evidence type="ECO:0000313" key="3">
    <source>
        <dbReference type="Proteomes" id="UP000765509"/>
    </source>
</evidence>
<comment type="caution">
    <text evidence="2">The sequence shown here is derived from an EMBL/GenBank/DDBJ whole genome shotgun (WGS) entry which is preliminary data.</text>
</comment>
<dbReference type="AlphaFoldDB" id="A0A9Q3DE45"/>
<keyword evidence="1" id="KW-0812">Transmembrane</keyword>
<accession>A0A9Q3DE45</accession>